<feature type="binding site" evidence="3">
    <location>
        <position position="134"/>
    </location>
    <ligand>
        <name>Zn(2+)</name>
        <dbReference type="ChEBI" id="CHEBI:29105"/>
    </ligand>
</feature>
<feature type="binding site" evidence="3">
    <location>
        <begin position="200"/>
        <end position="202"/>
    </location>
    <ligand>
        <name>NAD(+)</name>
        <dbReference type="ChEBI" id="CHEBI:57540"/>
    </ligand>
</feature>
<evidence type="ECO:0000313" key="6">
    <source>
        <dbReference type="EMBL" id="MFM2484053.1"/>
    </source>
</evidence>
<dbReference type="RefSeq" id="WP_408622195.1">
    <property type="nucleotide sequence ID" value="NZ_JBEQCT010000001.1"/>
</dbReference>
<keyword evidence="7" id="KW-1185">Reference proteome</keyword>
<keyword evidence="6" id="KW-0012">Acyltransferase</keyword>
<comment type="similarity">
    <text evidence="3">Belongs to the sirtuin family. Class III subfamily.</text>
</comment>
<evidence type="ECO:0000259" key="5">
    <source>
        <dbReference type="PROSITE" id="PS50305"/>
    </source>
</evidence>
<comment type="domain">
    <text evidence="3">2 residues (Tyr-52 and Arg-55) present in a large hydrophobic pocket are probably involved in substrate specificity. They are important for desuccinylation activity, but dispensable for deacetylation activity.</text>
</comment>
<dbReference type="InterPro" id="IPR029035">
    <property type="entry name" value="DHS-like_NAD/FAD-binding_dom"/>
</dbReference>
<feature type="active site" description="Proton acceptor" evidence="3">
    <location>
        <position position="107"/>
    </location>
</feature>
<dbReference type="InterPro" id="IPR050134">
    <property type="entry name" value="NAD-dep_sirtuin_deacylases"/>
</dbReference>
<dbReference type="Gene3D" id="3.30.1600.10">
    <property type="entry name" value="SIR2/SIRT2 'Small Domain"/>
    <property type="match status" value="1"/>
</dbReference>
<dbReference type="InterPro" id="IPR027546">
    <property type="entry name" value="Sirtuin_class_III"/>
</dbReference>
<keyword evidence="3" id="KW-0479">Metal-binding</keyword>
<feature type="binding site" evidence="3">
    <location>
        <position position="52"/>
    </location>
    <ligand>
        <name>substrate</name>
    </ligand>
</feature>
<dbReference type="HAMAP" id="MF_01121">
    <property type="entry name" value="Sirtuin_ClassIII"/>
    <property type="match status" value="1"/>
</dbReference>
<evidence type="ECO:0000256" key="1">
    <source>
        <dbReference type="ARBA" id="ARBA00022679"/>
    </source>
</evidence>
<dbReference type="EMBL" id="JBEQCT010000001">
    <property type="protein sequence ID" value="MFM2484053.1"/>
    <property type="molecule type" value="Genomic_DNA"/>
</dbReference>
<evidence type="ECO:0000313" key="7">
    <source>
        <dbReference type="Proteomes" id="UP001629953"/>
    </source>
</evidence>
<evidence type="ECO:0000256" key="3">
    <source>
        <dbReference type="HAMAP-Rule" id="MF_01121"/>
    </source>
</evidence>
<dbReference type="Gene3D" id="3.40.50.1220">
    <property type="entry name" value="TPP-binding domain"/>
    <property type="match status" value="1"/>
</dbReference>
<dbReference type="NCBIfam" id="NF001755">
    <property type="entry name" value="PRK00481.1-5"/>
    <property type="match status" value="1"/>
</dbReference>
<comment type="caution">
    <text evidence="3 4">Lacks conserved residue(s) required for the propagation of feature annotation.</text>
</comment>
<dbReference type="PANTHER" id="PTHR11085">
    <property type="entry name" value="NAD-DEPENDENT PROTEIN DEACYLASE SIRTUIN-5, MITOCHONDRIAL-RELATED"/>
    <property type="match status" value="1"/>
</dbReference>
<accession>A0ABW9G4T8</accession>
<evidence type="ECO:0000256" key="2">
    <source>
        <dbReference type="ARBA" id="ARBA00023027"/>
    </source>
</evidence>
<reference evidence="6 7" key="1">
    <citation type="journal article" date="2013" name="Int. J. Syst. Evol. Microbiol.">
        <title>Celerinatantimonas yamalensis sp. nov., a cold-adapted diazotrophic bacterium from a cold permafrost brine.</title>
        <authorList>
            <person name="Shcherbakova V."/>
            <person name="Chuvilskaya N."/>
            <person name="Rivkina E."/>
            <person name="Demidov N."/>
            <person name="Uchaeva V."/>
            <person name="Suetin S."/>
            <person name="Suzina N."/>
            <person name="Gilichinsky D."/>
        </authorList>
    </citation>
    <scope>NUCLEOTIDE SEQUENCE [LARGE SCALE GENOMIC DNA]</scope>
    <source>
        <strain evidence="6 7">C7</strain>
    </source>
</reference>
<name>A0ABW9G4T8_9GAMM</name>
<keyword evidence="1 6" id="KW-0808">Transferase</keyword>
<comment type="function">
    <text evidence="3">NAD-dependent lysine deacetylase and desuccinylase that specifically removes acetyl and succinyl groups on target proteins. Modulates the activities of several proteins which are inactive in their acylated form.</text>
</comment>
<feature type="binding site" evidence="3">
    <location>
        <position position="115"/>
    </location>
    <ligand>
        <name>Zn(2+)</name>
        <dbReference type="ChEBI" id="CHEBI:29105"/>
    </ligand>
</feature>
<sequence>MNIVILTGAGISAESGIQTFRGDTGLWANHRVEDICTPEGYARDPLLVQNFYNQRRKELLNDAVQPNAAHLALAELEQHPQVNLTLVTQNIDNLHERANSKHVIHMHGELMKVRCTHSERLYACDYDVAADDRCQCCQPPQPLRPHVVWFGEMPLYMDEIMYAIEQTDLFVAVGTSGVVYPAAGFVRQASSNGAKTVELNLAPSQVESAFDDKFYGPATQVVPHFTQRIFEELAKE</sequence>
<keyword evidence="2 3" id="KW-0520">NAD</keyword>
<protein>
    <recommendedName>
        <fullName evidence="3">NAD-dependent protein deacylase</fullName>
        <ecNumber evidence="3">2.3.1.286</ecNumber>
    </recommendedName>
    <alternativeName>
        <fullName evidence="3">Regulatory protein SIR2 homolog</fullName>
    </alternativeName>
</protein>
<organism evidence="6 7">
    <name type="scientific">Celerinatantimonas yamalensis</name>
    <dbReference type="NCBI Taxonomy" id="559956"/>
    <lineage>
        <taxon>Bacteria</taxon>
        <taxon>Pseudomonadati</taxon>
        <taxon>Pseudomonadota</taxon>
        <taxon>Gammaproteobacteria</taxon>
        <taxon>Celerinatantimonadaceae</taxon>
        <taxon>Celerinatantimonas</taxon>
    </lineage>
</organism>
<dbReference type="InterPro" id="IPR026590">
    <property type="entry name" value="Ssirtuin_cat_dom"/>
</dbReference>
<dbReference type="PROSITE" id="PS50305">
    <property type="entry name" value="SIRTUIN"/>
    <property type="match status" value="1"/>
</dbReference>
<comment type="catalytic activity">
    <reaction evidence="3">
        <text>N(6)-acetyl-L-lysyl-[protein] + NAD(+) + H2O = 2''-O-acetyl-ADP-D-ribose + nicotinamide + L-lysyl-[protein]</text>
        <dbReference type="Rhea" id="RHEA:43636"/>
        <dbReference type="Rhea" id="RHEA-COMP:9752"/>
        <dbReference type="Rhea" id="RHEA-COMP:10731"/>
        <dbReference type="ChEBI" id="CHEBI:15377"/>
        <dbReference type="ChEBI" id="CHEBI:17154"/>
        <dbReference type="ChEBI" id="CHEBI:29969"/>
        <dbReference type="ChEBI" id="CHEBI:57540"/>
        <dbReference type="ChEBI" id="CHEBI:61930"/>
        <dbReference type="ChEBI" id="CHEBI:83767"/>
        <dbReference type="EC" id="2.3.1.286"/>
    </reaction>
</comment>
<feature type="binding site" evidence="3">
    <location>
        <begin position="89"/>
        <end position="92"/>
    </location>
    <ligand>
        <name>NAD(+)</name>
        <dbReference type="ChEBI" id="CHEBI:57540"/>
    </ligand>
</feature>
<feature type="binding site" evidence="3">
    <location>
        <begin position="8"/>
        <end position="27"/>
    </location>
    <ligand>
        <name>NAD(+)</name>
        <dbReference type="ChEBI" id="CHEBI:57540"/>
    </ligand>
</feature>
<dbReference type="Proteomes" id="UP001629953">
    <property type="component" value="Unassembled WGS sequence"/>
</dbReference>
<comment type="catalytic activity">
    <reaction evidence="3">
        <text>N(6)-succinyl-L-lysyl-[protein] + NAD(+) + H2O = 2''-O-succinyl-ADP-D-ribose + nicotinamide + L-lysyl-[protein]</text>
        <dbReference type="Rhea" id="RHEA:47668"/>
        <dbReference type="Rhea" id="RHEA-COMP:9752"/>
        <dbReference type="Rhea" id="RHEA-COMP:11877"/>
        <dbReference type="ChEBI" id="CHEBI:15377"/>
        <dbReference type="ChEBI" id="CHEBI:17154"/>
        <dbReference type="ChEBI" id="CHEBI:29969"/>
        <dbReference type="ChEBI" id="CHEBI:57540"/>
        <dbReference type="ChEBI" id="CHEBI:87830"/>
        <dbReference type="ChEBI" id="CHEBI:87832"/>
    </reaction>
</comment>
<dbReference type="GO" id="GO:0016746">
    <property type="term" value="F:acyltransferase activity"/>
    <property type="evidence" value="ECO:0007669"/>
    <property type="project" value="UniProtKB-KW"/>
</dbReference>
<feature type="binding site" evidence="3">
    <location>
        <position position="218"/>
    </location>
    <ligand>
        <name>NAD(+)</name>
        <dbReference type="ChEBI" id="CHEBI:57540"/>
    </ligand>
</feature>
<keyword evidence="3" id="KW-0862">Zinc</keyword>
<dbReference type="Pfam" id="PF02146">
    <property type="entry name" value="SIR2"/>
    <property type="match status" value="1"/>
</dbReference>
<comment type="cofactor">
    <cofactor evidence="3">
        <name>Zn(2+)</name>
        <dbReference type="ChEBI" id="CHEBI:29105"/>
    </cofactor>
    <text evidence="3">Binds 1 zinc ion per subunit.</text>
</comment>
<feature type="binding site" evidence="3">
    <location>
        <begin position="174"/>
        <end position="176"/>
    </location>
    <ligand>
        <name>NAD(+)</name>
        <dbReference type="ChEBI" id="CHEBI:57540"/>
    </ligand>
</feature>
<keyword evidence="3" id="KW-0963">Cytoplasm</keyword>
<dbReference type="InterPro" id="IPR003000">
    <property type="entry name" value="Sirtuin"/>
</dbReference>
<dbReference type="PANTHER" id="PTHR11085:SF4">
    <property type="entry name" value="NAD-DEPENDENT PROTEIN DEACYLASE"/>
    <property type="match status" value="1"/>
</dbReference>
<dbReference type="SUPFAM" id="SSF52467">
    <property type="entry name" value="DHS-like NAD/FAD-binding domain"/>
    <property type="match status" value="1"/>
</dbReference>
<evidence type="ECO:0000256" key="4">
    <source>
        <dbReference type="PROSITE-ProRule" id="PRU00236"/>
    </source>
</evidence>
<proteinExistence type="inferred from homology"/>
<dbReference type="InterPro" id="IPR026591">
    <property type="entry name" value="Sirtuin_cat_small_dom_sf"/>
</dbReference>
<comment type="subcellular location">
    <subcellularLocation>
        <location evidence="3">Cytoplasm</location>
    </subcellularLocation>
</comment>
<feature type="domain" description="Deacetylase sirtuin-type" evidence="5">
    <location>
        <begin position="1"/>
        <end position="236"/>
    </location>
</feature>
<dbReference type="EC" id="2.3.1.286" evidence="3"/>
<gene>
    <name evidence="3 6" type="primary">cobB</name>
    <name evidence="6" type="ORF">ABUE30_03075</name>
</gene>
<comment type="caution">
    <text evidence="6">The sequence shown here is derived from an EMBL/GenBank/DDBJ whole genome shotgun (WGS) entry which is preliminary data.</text>
</comment>
<dbReference type="CDD" id="cd01412">
    <property type="entry name" value="SIRT5_Af1_CobB"/>
    <property type="match status" value="1"/>
</dbReference>
<feature type="binding site" evidence="3">
    <location>
        <position position="55"/>
    </location>
    <ligand>
        <name>substrate</name>
    </ligand>
</feature>